<dbReference type="AlphaFoldDB" id="A0A9J6B3C3"/>
<dbReference type="Proteomes" id="UP000824120">
    <property type="component" value="Chromosome 1"/>
</dbReference>
<comment type="caution">
    <text evidence="1">The sequence shown here is derived from an EMBL/GenBank/DDBJ whole genome shotgun (WGS) entry which is preliminary data.</text>
</comment>
<dbReference type="EMBL" id="JACXVP010000001">
    <property type="protein sequence ID" value="KAG5631140.1"/>
    <property type="molecule type" value="Genomic_DNA"/>
</dbReference>
<keyword evidence="2" id="KW-1185">Reference proteome</keyword>
<organism evidence="1 2">
    <name type="scientific">Solanum commersonii</name>
    <name type="common">Commerson's wild potato</name>
    <name type="synonym">Commerson's nightshade</name>
    <dbReference type="NCBI Taxonomy" id="4109"/>
    <lineage>
        <taxon>Eukaryota</taxon>
        <taxon>Viridiplantae</taxon>
        <taxon>Streptophyta</taxon>
        <taxon>Embryophyta</taxon>
        <taxon>Tracheophyta</taxon>
        <taxon>Spermatophyta</taxon>
        <taxon>Magnoliopsida</taxon>
        <taxon>eudicotyledons</taxon>
        <taxon>Gunneridae</taxon>
        <taxon>Pentapetalae</taxon>
        <taxon>asterids</taxon>
        <taxon>lamiids</taxon>
        <taxon>Solanales</taxon>
        <taxon>Solanaceae</taxon>
        <taxon>Solanoideae</taxon>
        <taxon>Solaneae</taxon>
        <taxon>Solanum</taxon>
    </lineage>
</organism>
<protein>
    <submittedName>
        <fullName evidence="1">Uncharacterized protein</fullName>
    </submittedName>
</protein>
<reference evidence="1 2" key="1">
    <citation type="submission" date="2020-09" db="EMBL/GenBank/DDBJ databases">
        <title>De no assembly of potato wild relative species, Solanum commersonii.</title>
        <authorList>
            <person name="Cho K."/>
        </authorList>
    </citation>
    <scope>NUCLEOTIDE SEQUENCE [LARGE SCALE GENOMIC DNA]</scope>
    <source>
        <strain evidence="1">LZ3.2</strain>
        <tissue evidence="1">Leaf</tissue>
    </source>
</reference>
<name>A0A9J6B3C3_SOLCO</name>
<proteinExistence type="predicted"/>
<accession>A0A9J6B3C3</accession>
<evidence type="ECO:0000313" key="2">
    <source>
        <dbReference type="Proteomes" id="UP000824120"/>
    </source>
</evidence>
<evidence type="ECO:0000313" key="1">
    <source>
        <dbReference type="EMBL" id="KAG5631140.1"/>
    </source>
</evidence>
<sequence length="123" mass="14206">MKRSSRHVTEQFCEVVLLSPNASKYQNVEGKRRKAMKSTKRWIVERIDDPDELHRMCFWLAQERGRKTKTTKLIAGAIGSTWVQLERVKPSPSPTHLARESKWAKAKAVLNAETQCSRETELI</sequence>
<gene>
    <name evidence="1" type="ORF">H5410_002857</name>
</gene>